<evidence type="ECO:0000256" key="3">
    <source>
        <dbReference type="ARBA" id="ARBA00023125"/>
    </source>
</evidence>
<comment type="similarity">
    <text evidence="1">Belongs to the LysR transcriptional regulatory family.</text>
</comment>
<dbReference type="EMBL" id="WMBF01000180">
    <property type="protein sequence ID" value="MBW5423354.1"/>
    <property type="molecule type" value="Genomic_DNA"/>
</dbReference>
<name>A0ABS6YQQ4_9ACTN</name>
<evidence type="ECO:0000259" key="6">
    <source>
        <dbReference type="PROSITE" id="PS50931"/>
    </source>
</evidence>
<dbReference type="InterPro" id="IPR036390">
    <property type="entry name" value="WH_DNA-bd_sf"/>
</dbReference>
<dbReference type="CDD" id="cd08414">
    <property type="entry name" value="PBP2_LTTR_aromatics_like"/>
    <property type="match status" value="1"/>
</dbReference>
<dbReference type="Pfam" id="PF00126">
    <property type="entry name" value="HTH_1"/>
    <property type="match status" value="1"/>
</dbReference>
<keyword evidence="2" id="KW-0805">Transcription regulation</keyword>
<evidence type="ECO:0000313" key="8">
    <source>
        <dbReference type="Proteomes" id="UP001197114"/>
    </source>
</evidence>
<accession>A0ABS6YQQ4</accession>
<dbReference type="Pfam" id="PF03466">
    <property type="entry name" value="LysR_substrate"/>
    <property type="match status" value="1"/>
</dbReference>
<dbReference type="InterPro" id="IPR036388">
    <property type="entry name" value="WH-like_DNA-bd_sf"/>
</dbReference>
<dbReference type="Gene3D" id="1.10.10.10">
    <property type="entry name" value="Winged helix-like DNA-binding domain superfamily/Winged helix DNA-binding domain"/>
    <property type="match status" value="1"/>
</dbReference>
<keyword evidence="8" id="KW-1185">Reference proteome</keyword>
<dbReference type="PANTHER" id="PTHR30346">
    <property type="entry name" value="TRANSCRIPTIONAL DUAL REGULATOR HCAR-RELATED"/>
    <property type="match status" value="1"/>
</dbReference>
<dbReference type="InterPro" id="IPR005119">
    <property type="entry name" value="LysR_subst-bd"/>
</dbReference>
<reference evidence="7 8" key="1">
    <citation type="submission" date="2019-11" db="EMBL/GenBank/DDBJ databases">
        <authorList>
            <person name="Ay H."/>
        </authorList>
    </citation>
    <scope>NUCLEOTIDE SEQUENCE [LARGE SCALE GENOMIC DNA]</scope>
    <source>
        <strain evidence="7 8">BG9H</strain>
    </source>
</reference>
<keyword evidence="4" id="KW-0804">Transcription</keyword>
<evidence type="ECO:0000256" key="2">
    <source>
        <dbReference type="ARBA" id="ARBA00023015"/>
    </source>
</evidence>
<gene>
    <name evidence="7" type="ORF">GKQ77_17575</name>
</gene>
<keyword evidence="3" id="KW-0238">DNA-binding</keyword>
<evidence type="ECO:0000256" key="1">
    <source>
        <dbReference type="ARBA" id="ARBA00009437"/>
    </source>
</evidence>
<feature type="region of interest" description="Disordered" evidence="5">
    <location>
        <begin position="327"/>
        <end position="350"/>
    </location>
</feature>
<feature type="domain" description="HTH lysR-type" evidence="6">
    <location>
        <begin position="31"/>
        <end position="88"/>
    </location>
</feature>
<evidence type="ECO:0000256" key="4">
    <source>
        <dbReference type="ARBA" id="ARBA00023163"/>
    </source>
</evidence>
<dbReference type="SUPFAM" id="SSF53850">
    <property type="entry name" value="Periplasmic binding protein-like II"/>
    <property type="match status" value="1"/>
</dbReference>
<dbReference type="SUPFAM" id="SSF46785">
    <property type="entry name" value="Winged helix' DNA-binding domain"/>
    <property type="match status" value="1"/>
</dbReference>
<comment type="caution">
    <text evidence="7">The sequence shown here is derived from an EMBL/GenBank/DDBJ whole genome shotgun (WGS) entry which is preliminary data.</text>
</comment>
<dbReference type="PROSITE" id="PS50931">
    <property type="entry name" value="HTH_LYSR"/>
    <property type="match status" value="1"/>
</dbReference>
<evidence type="ECO:0000313" key="7">
    <source>
        <dbReference type="EMBL" id="MBW5423354.1"/>
    </source>
</evidence>
<dbReference type="Proteomes" id="UP001197114">
    <property type="component" value="Unassembled WGS sequence"/>
</dbReference>
<dbReference type="Gene3D" id="3.40.190.10">
    <property type="entry name" value="Periplasmic binding protein-like II"/>
    <property type="match status" value="2"/>
</dbReference>
<dbReference type="PANTHER" id="PTHR30346:SF0">
    <property type="entry name" value="HCA OPERON TRANSCRIPTIONAL ACTIVATOR HCAR"/>
    <property type="match status" value="1"/>
</dbReference>
<proteinExistence type="inferred from homology"/>
<sequence length="350" mass="37747">MAQQEHQAVRHVQYVNRSHSDTDSISLLLVDLIGHVRCFVAVAEERHFGRAAARLGMAQPPLSQRIQRLERELGVHLFERSSRQVTITRSGTLLLEDARALLARAEALLVGAARIRDGRSGLLRAAVPSDLAGETVAAILAELQHGHPGLELELHELSTAEQLARLASHDLDAGLIHHPCDVTGLDLGPVLRRELGVLLPRDSAPATHDEVPLPALTGYGLVLFPRADAPALYDDLLTTCARNGYTPDVVRHGQGDSFVRGLILSARAVTFIPQDRAPALDSPDSAVVWRPLAGAPLAWRYSVAWPHGRKDAAASAFADATPRALHSTAGVTAEPSPRPLHLRPASEFSL</sequence>
<dbReference type="InterPro" id="IPR000847">
    <property type="entry name" value="LysR_HTH_N"/>
</dbReference>
<dbReference type="PRINTS" id="PR00039">
    <property type="entry name" value="HTHLYSR"/>
</dbReference>
<evidence type="ECO:0000256" key="5">
    <source>
        <dbReference type="SAM" id="MobiDB-lite"/>
    </source>
</evidence>
<organism evidence="7 8">
    <name type="scientific">Streptomyces anatolicus</name>
    <dbReference type="NCBI Taxonomy" id="2675858"/>
    <lineage>
        <taxon>Bacteria</taxon>
        <taxon>Bacillati</taxon>
        <taxon>Actinomycetota</taxon>
        <taxon>Actinomycetes</taxon>
        <taxon>Kitasatosporales</taxon>
        <taxon>Streptomycetaceae</taxon>
        <taxon>Streptomyces</taxon>
    </lineage>
</organism>
<protein>
    <submittedName>
        <fullName evidence="7">LysR family transcriptional regulator</fullName>
    </submittedName>
</protein>